<dbReference type="RefSeq" id="WP_386738238.1">
    <property type="nucleotide sequence ID" value="NZ_JBHSMG010000001.1"/>
</dbReference>
<dbReference type="SUPFAM" id="SSF54001">
    <property type="entry name" value="Cysteine proteinases"/>
    <property type="match status" value="1"/>
</dbReference>
<dbReference type="InterPro" id="IPR009148">
    <property type="entry name" value="PcsB-like"/>
</dbReference>
<reference evidence="5" key="1">
    <citation type="journal article" date="2019" name="Int. J. Syst. Evol. Microbiol.">
        <title>The Global Catalogue of Microorganisms (GCM) 10K type strain sequencing project: providing services to taxonomists for standard genome sequencing and annotation.</title>
        <authorList>
            <consortium name="The Broad Institute Genomics Platform"/>
            <consortium name="The Broad Institute Genome Sequencing Center for Infectious Disease"/>
            <person name="Wu L."/>
            <person name="Ma J."/>
        </authorList>
    </citation>
    <scope>NUCLEOTIDE SEQUENCE [LARGE SCALE GENOMIC DNA]</scope>
    <source>
        <strain evidence="5">CGMCC 4.6997</strain>
    </source>
</reference>
<keyword evidence="2" id="KW-1133">Transmembrane helix</keyword>
<feature type="compositionally biased region" description="Polar residues" evidence="1">
    <location>
        <begin position="61"/>
        <end position="78"/>
    </location>
</feature>
<dbReference type="PRINTS" id="PR01852">
    <property type="entry name" value="SIBAPROTEIN"/>
</dbReference>
<dbReference type="Proteomes" id="UP001596039">
    <property type="component" value="Unassembled WGS sequence"/>
</dbReference>
<feature type="compositionally biased region" description="Basic and acidic residues" evidence="1">
    <location>
        <begin position="103"/>
        <end position="130"/>
    </location>
</feature>
<organism evidence="4 5">
    <name type="scientific">Lysinimonas soli</name>
    <dbReference type="NCBI Taxonomy" id="1074233"/>
    <lineage>
        <taxon>Bacteria</taxon>
        <taxon>Bacillati</taxon>
        <taxon>Actinomycetota</taxon>
        <taxon>Actinomycetes</taxon>
        <taxon>Micrococcales</taxon>
        <taxon>Microbacteriaceae</taxon>
        <taxon>Lysinimonas</taxon>
    </lineage>
</organism>
<dbReference type="EMBL" id="JBHSMG010000001">
    <property type="protein sequence ID" value="MFC5500645.1"/>
    <property type="molecule type" value="Genomic_DNA"/>
</dbReference>
<dbReference type="InterPro" id="IPR007921">
    <property type="entry name" value="CHAP_dom"/>
</dbReference>
<sequence length="361" mass="39003">MSPVFPSRRELRAAGAYRVEADVAAPVVPVNTVPPVPRPTPELEATQAFDVVAAFGLTPKTSKTPTTAGSPNSANSAVLGSGVTGAAPTRRDLRPSAQLPSAREAHRNREKRAHQDSARRTPRLSDERKSLRQRLTGVGVMVLVGGLFAVLALPAYADNNATSLTTAAQLSSQKLSVNSAAAAEVTADVKRDGYTATSATDLKKLYADAIRQRNLADYLQSGAKAQGDDYPWFAELSRNQGGGLSPLNYYYRECVDFVAWRINRDQGSTSAPFKWTWSNLTPSGGNASQWKSAWLNHGWATGSTPVVGSVAWFPYNHVAYVSGILNNGQVMIEEYNWQGQHVYGTRVINADDAYYLYAPPA</sequence>
<evidence type="ECO:0000259" key="3">
    <source>
        <dbReference type="PROSITE" id="PS50911"/>
    </source>
</evidence>
<evidence type="ECO:0000313" key="4">
    <source>
        <dbReference type="EMBL" id="MFC5500645.1"/>
    </source>
</evidence>
<evidence type="ECO:0000256" key="2">
    <source>
        <dbReference type="SAM" id="Phobius"/>
    </source>
</evidence>
<dbReference type="Gene3D" id="3.90.1720.10">
    <property type="entry name" value="endopeptidase domain like (from Nostoc punctiforme)"/>
    <property type="match status" value="1"/>
</dbReference>
<feature type="transmembrane region" description="Helical" evidence="2">
    <location>
        <begin position="135"/>
        <end position="157"/>
    </location>
</feature>
<dbReference type="InterPro" id="IPR038765">
    <property type="entry name" value="Papain-like_cys_pep_sf"/>
</dbReference>
<gene>
    <name evidence="4" type="ORF">ACFPJ4_00165</name>
</gene>
<accession>A0ABW0NJ73</accession>
<evidence type="ECO:0000256" key="1">
    <source>
        <dbReference type="SAM" id="MobiDB-lite"/>
    </source>
</evidence>
<dbReference type="Pfam" id="PF05257">
    <property type="entry name" value="CHAP"/>
    <property type="match status" value="1"/>
</dbReference>
<feature type="region of interest" description="Disordered" evidence="1">
    <location>
        <begin position="61"/>
        <end position="130"/>
    </location>
</feature>
<keyword evidence="2" id="KW-0812">Transmembrane</keyword>
<evidence type="ECO:0000313" key="5">
    <source>
        <dbReference type="Proteomes" id="UP001596039"/>
    </source>
</evidence>
<proteinExistence type="predicted"/>
<dbReference type="PROSITE" id="PS50911">
    <property type="entry name" value="CHAP"/>
    <property type="match status" value="1"/>
</dbReference>
<keyword evidence="5" id="KW-1185">Reference proteome</keyword>
<comment type="caution">
    <text evidence="4">The sequence shown here is derived from an EMBL/GenBank/DDBJ whole genome shotgun (WGS) entry which is preliminary data.</text>
</comment>
<name>A0ABW0NJ73_9MICO</name>
<feature type="domain" description="Peptidase C51" evidence="3">
    <location>
        <begin position="229"/>
        <end position="357"/>
    </location>
</feature>
<keyword evidence="2" id="KW-0472">Membrane</keyword>
<protein>
    <submittedName>
        <fullName evidence="4">CHAP domain-containing protein</fullName>
    </submittedName>
</protein>